<feature type="transmembrane region" description="Helical" evidence="19">
    <location>
        <begin position="33"/>
        <end position="53"/>
    </location>
</feature>
<dbReference type="PANTHER" id="PTHR34148:SF1">
    <property type="entry name" value="ADENOSYLCOBINAMIDE-GDP RIBAZOLETRANSFERASE"/>
    <property type="match status" value="1"/>
</dbReference>
<organism evidence="20 21">
    <name type="scientific">Nocardioides mangrovicus</name>
    <dbReference type="NCBI Taxonomy" id="2478913"/>
    <lineage>
        <taxon>Bacteria</taxon>
        <taxon>Bacillati</taxon>
        <taxon>Actinomycetota</taxon>
        <taxon>Actinomycetes</taxon>
        <taxon>Propionibacteriales</taxon>
        <taxon>Nocardioidaceae</taxon>
        <taxon>Nocardioides</taxon>
    </lineage>
</organism>
<comment type="cofactor">
    <cofactor evidence="1 19">
        <name>Mg(2+)</name>
        <dbReference type="ChEBI" id="CHEBI:18420"/>
    </cofactor>
</comment>
<dbReference type="InterPro" id="IPR003805">
    <property type="entry name" value="CobS"/>
</dbReference>
<keyword evidence="21" id="KW-1185">Reference proteome</keyword>
<evidence type="ECO:0000313" key="21">
    <source>
        <dbReference type="Proteomes" id="UP000281708"/>
    </source>
</evidence>
<keyword evidence="11 19" id="KW-0460">Magnesium</keyword>
<accession>A0A3L8P614</accession>
<keyword evidence="12 19" id="KW-1133">Transmembrane helix</keyword>
<dbReference type="GO" id="GO:0008818">
    <property type="term" value="F:cobalamin 5'-phosphate synthase activity"/>
    <property type="evidence" value="ECO:0007669"/>
    <property type="project" value="UniProtKB-UniRule"/>
</dbReference>
<dbReference type="GO" id="GO:0005886">
    <property type="term" value="C:plasma membrane"/>
    <property type="evidence" value="ECO:0007669"/>
    <property type="project" value="UniProtKB-SubCell"/>
</dbReference>
<evidence type="ECO:0000256" key="4">
    <source>
        <dbReference type="ARBA" id="ARBA00010561"/>
    </source>
</evidence>
<keyword evidence="9 19" id="KW-0808">Transferase</keyword>
<dbReference type="GO" id="GO:0051073">
    <property type="term" value="F:adenosylcobinamide-GDP ribazoletransferase activity"/>
    <property type="evidence" value="ECO:0007669"/>
    <property type="project" value="UniProtKB-UniRule"/>
</dbReference>
<comment type="pathway">
    <text evidence="3 19">Cofactor biosynthesis; adenosylcobalamin biosynthesis; adenosylcobalamin from cob(II)yrinate a,c-diamide: step 7/7.</text>
</comment>
<dbReference type="EC" id="2.7.8.26" evidence="5 19"/>
<feature type="transmembrane region" description="Helical" evidence="19">
    <location>
        <begin position="179"/>
        <end position="198"/>
    </location>
</feature>
<dbReference type="PANTHER" id="PTHR34148">
    <property type="entry name" value="ADENOSYLCOBINAMIDE-GDP RIBAZOLETRANSFERASE"/>
    <property type="match status" value="1"/>
</dbReference>
<evidence type="ECO:0000313" key="20">
    <source>
        <dbReference type="EMBL" id="RLV50422.1"/>
    </source>
</evidence>
<comment type="catalytic activity">
    <reaction evidence="18 19">
        <text>alpha-ribazole 5'-phosphate + adenosylcob(III)inamide-GDP = adenosylcob(III)alamin 5'-phosphate + GMP + H(+)</text>
        <dbReference type="Rhea" id="RHEA:23560"/>
        <dbReference type="ChEBI" id="CHEBI:15378"/>
        <dbReference type="ChEBI" id="CHEBI:57918"/>
        <dbReference type="ChEBI" id="CHEBI:58115"/>
        <dbReference type="ChEBI" id="CHEBI:60487"/>
        <dbReference type="ChEBI" id="CHEBI:60493"/>
        <dbReference type="EC" id="2.7.8.26"/>
    </reaction>
</comment>
<keyword evidence="13 19" id="KW-0472">Membrane</keyword>
<comment type="function">
    <text evidence="14 19">Joins adenosylcobinamide-GDP and alpha-ribazole to generate adenosylcobalamin (Ado-cobalamin). Also synthesizes adenosylcobalamin 5'-phosphate from adenosylcobinamide-GDP and alpha-ribazole 5'-phosphate.</text>
</comment>
<gene>
    <name evidence="19" type="primary">cobS</name>
    <name evidence="20" type="ORF">D9V37_04835</name>
</gene>
<proteinExistence type="inferred from homology"/>
<dbReference type="Proteomes" id="UP000281708">
    <property type="component" value="Unassembled WGS sequence"/>
</dbReference>
<evidence type="ECO:0000256" key="11">
    <source>
        <dbReference type="ARBA" id="ARBA00022842"/>
    </source>
</evidence>
<evidence type="ECO:0000256" key="15">
    <source>
        <dbReference type="ARBA" id="ARBA00032605"/>
    </source>
</evidence>
<dbReference type="EMBL" id="RDBE01000002">
    <property type="protein sequence ID" value="RLV50422.1"/>
    <property type="molecule type" value="Genomic_DNA"/>
</dbReference>
<dbReference type="GO" id="GO:0009236">
    <property type="term" value="P:cobalamin biosynthetic process"/>
    <property type="evidence" value="ECO:0007669"/>
    <property type="project" value="UniProtKB-UniRule"/>
</dbReference>
<comment type="caution">
    <text evidence="20">The sequence shown here is derived from an EMBL/GenBank/DDBJ whole genome shotgun (WGS) entry which is preliminary data.</text>
</comment>
<feature type="transmembrane region" description="Helical" evidence="19">
    <location>
        <begin position="205"/>
        <end position="223"/>
    </location>
</feature>
<dbReference type="OrthoDB" id="9794223at2"/>
<dbReference type="Pfam" id="PF02654">
    <property type="entry name" value="CobS"/>
    <property type="match status" value="1"/>
</dbReference>
<name>A0A3L8P614_9ACTN</name>
<evidence type="ECO:0000256" key="19">
    <source>
        <dbReference type="HAMAP-Rule" id="MF_00719"/>
    </source>
</evidence>
<evidence type="ECO:0000256" key="17">
    <source>
        <dbReference type="ARBA" id="ARBA00048623"/>
    </source>
</evidence>
<evidence type="ECO:0000256" key="16">
    <source>
        <dbReference type="ARBA" id="ARBA00032853"/>
    </source>
</evidence>
<dbReference type="AlphaFoldDB" id="A0A3L8P614"/>
<keyword evidence="7 19" id="KW-1003">Cell membrane</keyword>
<evidence type="ECO:0000256" key="10">
    <source>
        <dbReference type="ARBA" id="ARBA00022692"/>
    </source>
</evidence>
<dbReference type="UniPathway" id="UPA00148">
    <property type="reaction ID" value="UER00238"/>
</dbReference>
<evidence type="ECO:0000256" key="1">
    <source>
        <dbReference type="ARBA" id="ARBA00001946"/>
    </source>
</evidence>
<evidence type="ECO:0000256" key="5">
    <source>
        <dbReference type="ARBA" id="ARBA00013200"/>
    </source>
</evidence>
<dbReference type="HAMAP" id="MF_00719">
    <property type="entry name" value="CobS"/>
    <property type="match status" value="1"/>
</dbReference>
<evidence type="ECO:0000256" key="9">
    <source>
        <dbReference type="ARBA" id="ARBA00022679"/>
    </source>
</evidence>
<evidence type="ECO:0000256" key="7">
    <source>
        <dbReference type="ARBA" id="ARBA00022475"/>
    </source>
</evidence>
<evidence type="ECO:0000256" key="12">
    <source>
        <dbReference type="ARBA" id="ARBA00022989"/>
    </source>
</evidence>
<reference evidence="20 21" key="1">
    <citation type="submission" date="2018-10" db="EMBL/GenBank/DDBJ databases">
        <title>Marmoricola sp. 4Q3S-7 whole genome shotgun sequence.</title>
        <authorList>
            <person name="Li F."/>
        </authorList>
    </citation>
    <scope>NUCLEOTIDE SEQUENCE [LARGE SCALE GENOMIC DNA]</scope>
    <source>
        <strain evidence="20 21">4Q3S-7</strain>
    </source>
</reference>
<comment type="similarity">
    <text evidence="4 19">Belongs to the CobS family.</text>
</comment>
<comment type="catalytic activity">
    <reaction evidence="17 19">
        <text>alpha-ribazole + adenosylcob(III)inamide-GDP = adenosylcob(III)alamin + GMP + H(+)</text>
        <dbReference type="Rhea" id="RHEA:16049"/>
        <dbReference type="ChEBI" id="CHEBI:10329"/>
        <dbReference type="ChEBI" id="CHEBI:15378"/>
        <dbReference type="ChEBI" id="CHEBI:18408"/>
        <dbReference type="ChEBI" id="CHEBI:58115"/>
        <dbReference type="ChEBI" id="CHEBI:60487"/>
        <dbReference type="EC" id="2.7.8.26"/>
    </reaction>
</comment>
<keyword evidence="10 19" id="KW-0812">Transmembrane</keyword>
<evidence type="ECO:0000256" key="8">
    <source>
        <dbReference type="ARBA" id="ARBA00022573"/>
    </source>
</evidence>
<feature type="transmembrane region" description="Helical" evidence="19">
    <location>
        <begin position="235"/>
        <end position="260"/>
    </location>
</feature>
<keyword evidence="8 19" id="KW-0169">Cobalamin biosynthesis</keyword>
<sequence length="266" mass="26759">MLDAWRLAVGTLTALPVRPPASVDRRTARGAMLLAPVAVLPLGVAVWLVGWLFQRFDAGSPATGVAAIAVVVLGTRAFHLDGLADTADGLASSYDRERSLAVMKSGTSGPAGVAAVVLVLLLQVLAAGQLLELPHGPVVAGAAVCLSRTALWLTCAAGVPGARADGLGTPFVGSVPRPVAVAMPVVVVVVVVVLARWLGGSVGRGALTAVLAVIAVGLLVLRARRRFGGVTGDVYGAAIEVCLAIVLAGLAGGLNTVYVGSYVRLG</sequence>
<feature type="transmembrane region" description="Helical" evidence="19">
    <location>
        <begin position="111"/>
        <end position="131"/>
    </location>
</feature>
<feature type="transmembrane region" description="Helical" evidence="19">
    <location>
        <begin position="138"/>
        <end position="159"/>
    </location>
</feature>
<evidence type="ECO:0000256" key="14">
    <source>
        <dbReference type="ARBA" id="ARBA00025228"/>
    </source>
</evidence>
<protein>
    <recommendedName>
        <fullName evidence="6 19">Adenosylcobinamide-GDP ribazoletransferase</fullName>
        <ecNumber evidence="5 19">2.7.8.26</ecNumber>
    </recommendedName>
    <alternativeName>
        <fullName evidence="16 19">Cobalamin synthase</fullName>
    </alternativeName>
    <alternativeName>
        <fullName evidence="15 19">Cobalamin-5'-phosphate synthase</fullName>
    </alternativeName>
</protein>
<feature type="transmembrane region" description="Helical" evidence="19">
    <location>
        <begin position="60"/>
        <end position="78"/>
    </location>
</feature>
<evidence type="ECO:0000256" key="6">
    <source>
        <dbReference type="ARBA" id="ARBA00015850"/>
    </source>
</evidence>
<comment type="subcellular location">
    <subcellularLocation>
        <location evidence="2 19">Cell membrane</location>
        <topology evidence="2 19">Multi-pass membrane protein</topology>
    </subcellularLocation>
</comment>
<evidence type="ECO:0000256" key="13">
    <source>
        <dbReference type="ARBA" id="ARBA00023136"/>
    </source>
</evidence>
<evidence type="ECO:0000256" key="18">
    <source>
        <dbReference type="ARBA" id="ARBA00049504"/>
    </source>
</evidence>
<evidence type="ECO:0000256" key="2">
    <source>
        <dbReference type="ARBA" id="ARBA00004651"/>
    </source>
</evidence>
<evidence type="ECO:0000256" key="3">
    <source>
        <dbReference type="ARBA" id="ARBA00004663"/>
    </source>
</evidence>